<keyword evidence="1 3" id="KW-0853">WD repeat</keyword>
<dbReference type="EMBL" id="LWCA01000825">
    <property type="protein sequence ID" value="OAF66803.1"/>
    <property type="molecule type" value="Genomic_DNA"/>
</dbReference>
<name>A0A177AZK4_9BILA</name>
<sequence>MENDILSTYIKCYKTKRKIESKVETIKNLQNGQNINHRQISETSNNWKEFTNLAEFHSKLDIINNFISYEVHPSLTKSKDNFSNCYTYMDISQDLTNSLVCIGGYGYYYKTFNKTSEKKYKKVYVKKKFDEIIHVAKIIQNYALIGNNFGSINLICLNNGEKAKNYIGHGEFPILSLDLRPEMYASGGMDTNAFIWDYNRESCLRIFSSHDDIVNCVKFKKNTSLLATTSDDSTLRLWDIRTANTVRLCSNFEYKKNKPIVWCDFINENVMYSDIYGNVIIEDLRTNKICGKMDFSFKIRDKNHNYTLFKNETHNTKMMCSSGNLIKLFEVKLQNFSFTSRYLFKHSHFVNKLIFKHNTLNIISISQTTKI</sequence>
<dbReference type="Pfam" id="PF00400">
    <property type="entry name" value="WD40"/>
    <property type="match status" value="1"/>
</dbReference>
<dbReference type="InterPro" id="IPR036322">
    <property type="entry name" value="WD40_repeat_dom_sf"/>
</dbReference>
<dbReference type="Gene3D" id="2.130.10.10">
    <property type="entry name" value="YVTN repeat-like/Quinoprotein amine dehydrogenase"/>
    <property type="match status" value="1"/>
</dbReference>
<keyword evidence="5" id="KW-1185">Reference proteome</keyword>
<dbReference type="GO" id="GO:0005669">
    <property type="term" value="C:transcription factor TFIID complex"/>
    <property type="evidence" value="ECO:0007669"/>
    <property type="project" value="TreeGrafter"/>
</dbReference>
<dbReference type="Proteomes" id="UP000078046">
    <property type="component" value="Unassembled WGS sequence"/>
</dbReference>
<dbReference type="SMART" id="SM00320">
    <property type="entry name" value="WD40"/>
    <property type="match status" value="2"/>
</dbReference>
<dbReference type="InterPro" id="IPR001680">
    <property type="entry name" value="WD40_rpt"/>
</dbReference>
<protein>
    <submittedName>
        <fullName evidence="4">Uncharacterized protein</fullName>
    </submittedName>
</protein>
<evidence type="ECO:0000313" key="4">
    <source>
        <dbReference type="EMBL" id="OAF66803.1"/>
    </source>
</evidence>
<dbReference type="InterPro" id="IPR015943">
    <property type="entry name" value="WD40/YVTN_repeat-like_dom_sf"/>
</dbReference>
<keyword evidence="2" id="KW-0677">Repeat</keyword>
<accession>A0A177AZK4</accession>
<comment type="caution">
    <text evidence="4">The sequence shown here is derived from an EMBL/GenBank/DDBJ whole genome shotgun (WGS) entry which is preliminary data.</text>
</comment>
<evidence type="ECO:0000256" key="1">
    <source>
        <dbReference type="ARBA" id="ARBA00022574"/>
    </source>
</evidence>
<organism evidence="4 5">
    <name type="scientific">Intoshia linei</name>
    <dbReference type="NCBI Taxonomy" id="1819745"/>
    <lineage>
        <taxon>Eukaryota</taxon>
        <taxon>Metazoa</taxon>
        <taxon>Spiralia</taxon>
        <taxon>Lophotrochozoa</taxon>
        <taxon>Mesozoa</taxon>
        <taxon>Orthonectida</taxon>
        <taxon>Rhopaluridae</taxon>
        <taxon>Intoshia</taxon>
    </lineage>
</organism>
<feature type="repeat" description="WD" evidence="3">
    <location>
        <begin position="207"/>
        <end position="248"/>
    </location>
</feature>
<dbReference type="PROSITE" id="PS50082">
    <property type="entry name" value="WD_REPEATS_2"/>
    <property type="match status" value="1"/>
</dbReference>
<dbReference type="PANTHER" id="PTHR19879">
    <property type="entry name" value="TRANSCRIPTION INITIATION FACTOR TFIID"/>
    <property type="match status" value="1"/>
</dbReference>
<gene>
    <name evidence="4" type="ORF">A3Q56_05467</name>
</gene>
<evidence type="ECO:0000313" key="5">
    <source>
        <dbReference type="Proteomes" id="UP000078046"/>
    </source>
</evidence>
<dbReference type="GO" id="GO:0006367">
    <property type="term" value="P:transcription initiation at RNA polymerase II promoter"/>
    <property type="evidence" value="ECO:0007669"/>
    <property type="project" value="TreeGrafter"/>
</dbReference>
<dbReference type="SUPFAM" id="SSF50978">
    <property type="entry name" value="WD40 repeat-like"/>
    <property type="match status" value="1"/>
</dbReference>
<dbReference type="PANTHER" id="PTHR19879:SF1">
    <property type="entry name" value="CANNONBALL-RELATED"/>
    <property type="match status" value="1"/>
</dbReference>
<dbReference type="PROSITE" id="PS50294">
    <property type="entry name" value="WD_REPEATS_REGION"/>
    <property type="match status" value="1"/>
</dbReference>
<evidence type="ECO:0000256" key="2">
    <source>
        <dbReference type="ARBA" id="ARBA00022737"/>
    </source>
</evidence>
<proteinExistence type="predicted"/>
<dbReference type="InterPro" id="IPR019775">
    <property type="entry name" value="WD40_repeat_CS"/>
</dbReference>
<dbReference type="GO" id="GO:0016251">
    <property type="term" value="F:RNA polymerase II general transcription initiation factor activity"/>
    <property type="evidence" value="ECO:0007669"/>
    <property type="project" value="TreeGrafter"/>
</dbReference>
<dbReference type="PROSITE" id="PS00678">
    <property type="entry name" value="WD_REPEATS_1"/>
    <property type="match status" value="1"/>
</dbReference>
<reference evidence="4 5" key="1">
    <citation type="submission" date="2016-04" db="EMBL/GenBank/DDBJ databases">
        <title>The genome of Intoshia linei affirms orthonectids as highly simplified spiralians.</title>
        <authorList>
            <person name="Mikhailov K.V."/>
            <person name="Slusarev G.S."/>
            <person name="Nikitin M.A."/>
            <person name="Logacheva M.D."/>
            <person name="Penin A."/>
            <person name="Aleoshin V."/>
            <person name="Panchin Y.V."/>
        </authorList>
    </citation>
    <scope>NUCLEOTIDE SEQUENCE [LARGE SCALE GENOMIC DNA]</scope>
    <source>
        <strain evidence="4">Intl2013</strain>
        <tissue evidence="4">Whole animal</tissue>
    </source>
</reference>
<dbReference type="AlphaFoldDB" id="A0A177AZK4"/>
<evidence type="ECO:0000256" key="3">
    <source>
        <dbReference type="PROSITE-ProRule" id="PRU00221"/>
    </source>
</evidence>